<feature type="signal peptide" evidence="1">
    <location>
        <begin position="1"/>
        <end position="29"/>
    </location>
</feature>
<dbReference type="NCBIfam" id="TIGR01451">
    <property type="entry name" value="B_ant_repeat"/>
    <property type="match status" value="2"/>
</dbReference>
<dbReference type="InterPro" id="IPR051172">
    <property type="entry name" value="Chlamydia_OmcB"/>
</dbReference>
<dbReference type="EMBL" id="JBHTCF010000006">
    <property type="protein sequence ID" value="MFC7305840.1"/>
    <property type="molecule type" value="Genomic_DNA"/>
</dbReference>
<gene>
    <name evidence="3" type="ORF">ACFQVC_16635</name>
</gene>
<dbReference type="Gene3D" id="2.60.120.200">
    <property type="match status" value="1"/>
</dbReference>
<keyword evidence="4" id="KW-1185">Reference proteome</keyword>
<proteinExistence type="predicted"/>
<dbReference type="InterPro" id="IPR001434">
    <property type="entry name" value="OmcB-like_DUF11"/>
</dbReference>
<dbReference type="InterPro" id="IPR013320">
    <property type="entry name" value="ConA-like_dom_sf"/>
</dbReference>
<dbReference type="SUPFAM" id="SSF49899">
    <property type="entry name" value="Concanavalin A-like lectins/glucanases"/>
    <property type="match status" value="1"/>
</dbReference>
<name>A0ABW2JJZ4_9ACTN</name>
<keyword evidence="1" id="KW-0732">Signal</keyword>
<evidence type="ECO:0000313" key="4">
    <source>
        <dbReference type="Proteomes" id="UP001596523"/>
    </source>
</evidence>
<feature type="domain" description="DUF11" evidence="2">
    <location>
        <begin position="437"/>
        <end position="541"/>
    </location>
</feature>
<dbReference type="PANTHER" id="PTHR34819:SF3">
    <property type="entry name" value="CELL SURFACE PROTEIN"/>
    <property type="match status" value="1"/>
</dbReference>
<accession>A0ABW2JJZ4</accession>
<organism evidence="3 4">
    <name type="scientific">Streptomyces monticola</name>
    <dbReference type="NCBI Taxonomy" id="2666263"/>
    <lineage>
        <taxon>Bacteria</taxon>
        <taxon>Bacillati</taxon>
        <taxon>Actinomycetota</taxon>
        <taxon>Actinomycetes</taxon>
        <taxon>Kitasatosporales</taxon>
        <taxon>Streptomycetaceae</taxon>
        <taxon>Streptomyces</taxon>
    </lineage>
</organism>
<dbReference type="Pfam" id="PF01345">
    <property type="entry name" value="DUF11"/>
    <property type="match status" value="2"/>
</dbReference>
<reference evidence="4" key="1">
    <citation type="journal article" date="2019" name="Int. J. Syst. Evol. Microbiol.">
        <title>The Global Catalogue of Microorganisms (GCM) 10K type strain sequencing project: providing services to taxonomists for standard genome sequencing and annotation.</title>
        <authorList>
            <consortium name="The Broad Institute Genomics Platform"/>
            <consortium name="The Broad Institute Genome Sequencing Center for Infectious Disease"/>
            <person name="Wu L."/>
            <person name="Ma J."/>
        </authorList>
    </citation>
    <scope>NUCLEOTIDE SEQUENCE [LARGE SCALE GENOMIC DNA]</scope>
    <source>
        <strain evidence="4">SYNS20</strain>
    </source>
</reference>
<feature type="domain" description="DUF11" evidence="2">
    <location>
        <begin position="568"/>
        <end position="633"/>
    </location>
</feature>
<evidence type="ECO:0000259" key="2">
    <source>
        <dbReference type="Pfam" id="PF01345"/>
    </source>
</evidence>
<feature type="chain" id="PRO_5046557756" description="DUF11 domain-containing protein" evidence="1">
    <location>
        <begin position="30"/>
        <end position="698"/>
    </location>
</feature>
<comment type="caution">
    <text evidence="3">The sequence shown here is derived from an EMBL/GenBank/DDBJ whole genome shotgun (WGS) entry which is preliminary data.</text>
</comment>
<dbReference type="PANTHER" id="PTHR34819">
    <property type="entry name" value="LARGE CYSTEINE-RICH PERIPLASMIC PROTEIN OMCB"/>
    <property type="match status" value="1"/>
</dbReference>
<dbReference type="RefSeq" id="WP_381831210.1">
    <property type="nucleotide sequence ID" value="NZ_JBHTCF010000006.1"/>
</dbReference>
<dbReference type="InterPro" id="IPR047589">
    <property type="entry name" value="DUF11_rpt"/>
</dbReference>
<sequence>MRSHRLARALALLALTAAALTLPAPAAYAETLVDEPFSGSSVDAADWYSRATGPTDPDGWACLTAARGTEAPLKACPKRASKDPEGRGALRLTSNARRQSGFAVLDQAIPSRAGISATFDQYQYGRSTPYGADGISFFLLDGKASPKDAGRYGGALGYSGIEGGYLGVGLDQFGNFTHAGQAKAKGGPGRLPNSISVRGAQATKNAYIQHYRLKRPLAVDGAKSRAKARRSVKVELSTALELAVSIDFHDGRGMKRVLGPLDLSKVKGQPRIPDTLKLGFAASTGHSTNFHEVSDVKVTTLDPDLYVTEQLRGEFRPGGTGELALQVGNRKLAAPSQGMVTLTKTLPPGLTPKVTDAPGWACEVQGQKVLCQRPDVINPGQLAPPVVLQVTAGPDVVGELPTDAVVRGGEEGSPDADLNPKDNSVQTPIEVLNEVALRIVETAQPEPYVPGEKISYSVTVTNDGPGIAKGARVTAQLPPELRDFTWKCKASEGGACGPESGTGPIAQQVTLPPGGKVSYVQTGEVPSSTMRELVGHATVQPPHGTVDGNCDPVCSDEAAVKARPHTALSVTQSHQPEKYHAGDRLTLNVTVQNAGPSDAIGARVRDKLPEWLKDFTWTCAAKAPSSCSDGRGVGDLDTTADVVAGGEVTYSFSGVVAPRVAGNEPVVEPPDNSVELTCRGSCSAPGELTVGGAPGRKR</sequence>
<evidence type="ECO:0000256" key="1">
    <source>
        <dbReference type="SAM" id="SignalP"/>
    </source>
</evidence>
<evidence type="ECO:0000313" key="3">
    <source>
        <dbReference type="EMBL" id="MFC7305840.1"/>
    </source>
</evidence>
<protein>
    <recommendedName>
        <fullName evidence="2">DUF11 domain-containing protein</fullName>
    </recommendedName>
</protein>
<dbReference type="Proteomes" id="UP001596523">
    <property type="component" value="Unassembled WGS sequence"/>
</dbReference>